<keyword evidence="4" id="KW-1185">Reference proteome</keyword>
<evidence type="ECO:0000313" key="4">
    <source>
        <dbReference type="Proteomes" id="UP001059209"/>
    </source>
</evidence>
<feature type="coiled-coil region" evidence="1">
    <location>
        <begin position="25"/>
        <end position="59"/>
    </location>
</feature>
<evidence type="ECO:0000313" key="3">
    <source>
        <dbReference type="EMBL" id="UWX55764.1"/>
    </source>
</evidence>
<organism evidence="3 4">
    <name type="scientific">Maribacter litopenaei</name>
    <dbReference type="NCBI Taxonomy" id="2976127"/>
    <lineage>
        <taxon>Bacteria</taxon>
        <taxon>Pseudomonadati</taxon>
        <taxon>Bacteroidota</taxon>
        <taxon>Flavobacteriia</taxon>
        <taxon>Flavobacteriales</taxon>
        <taxon>Flavobacteriaceae</taxon>
        <taxon>Maribacter</taxon>
    </lineage>
</organism>
<evidence type="ECO:0000256" key="2">
    <source>
        <dbReference type="SAM" id="SignalP"/>
    </source>
</evidence>
<name>A0ABY5YAM5_9FLAO</name>
<dbReference type="Proteomes" id="UP001059209">
    <property type="component" value="Chromosome"/>
</dbReference>
<proteinExistence type="predicted"/>
<dbReference type="RefSeq" id="WP_260574087.1">
    <property type="nucleotide sequence ID" value="NZ_CP104205.1"/>
</dbReference>
<feature type="chain" id="PRO_5047154874" description="Lipoprotein" evidence="2">
    <location>
        <begin position="26"/>
        <end position="129"/>
    </location>
</feature>
<reference evidence="3" key="1">
    <citation type="submission" date="2022-09" db="EMBL/GenBank/DDBJ databases">
        <title>Maribacter litopenaei sp. nov., isolated from the intestinal tract of the Pacific White Shrimp, Litopenaeus vannamei.</title>
        <authorList>
            <person name="Kim S.Y."/>
            <person name="Hwang C.Y."/>
        </authorList>
    </citation>
    <scope>NUCLEOTIDE SEQUENCE</scope>
    <source>
        <strain evidence="3">HL-LV01</strain>
    </source>
</reference>
<evidence type="ECO:0008006" key="5">
    <source>
        <dbReference type="Google" id="ProtNLM"/>
    </source>
</evidence>
<protein>
    <recommendedName>
        <fullName evidence="5">Lipoprotein</fullName>
    </recommendedName>
</protein>
<accession>A0ABY5YAM5</accession>
<keyword evidence="2" id="KW-0732">Signal</keyword>
<keyword evidence="1" id="KW-0175">Coiled coil</keyword>
<sequence>MKNIIKCIYLILPMITLILSCNSSNQTEKEYIKNLEEKNRLLEQEITDLKNNTKEVQSVEPEKVTDKDFFTIGSTEKKVLEVMGNPTGYNDNGRFGKVLWYGLSTVKLENGKVVGYDNIEGNLKINIAE</sequence>
<dbReference type="PROSITE" id="PS51257">
    <property type="entry name" value="PROKAR_LIPOPROTEIN"/>
    <property type="match status" value="1"/>
</dbReference>
<evidence type="ECO:0000256" key="1">
    <source>
        <dbReference type="SAM" id="Coils"/>
    </source>
</evidence>
<feature type="signal peptide" evidence="2">
    <location>
        <begin position="1"/>
        <end position="25"/>
    </location>
</feature>
<dbReference type="EMBL" id="CP104205">
    <property type="protein sequence ID" value="UWX55764.1"/>
    <property type="molecule type" value="Genomic_DNA"/>
</dbReference>
<gene>
    <name evidence="3" type="ORF">NYZ99_04900</name>
</gene>